<evidence type="ECO:0000313" key="3">
    <source>
        <dbReference type="Proteomes" id="UP000630936"/>
    </source>
</evidence>
<evidence type="ECO:0008006" key="4">
    <source>
        <dbReference type="Google" id="ProtNLM"/>
    </source>
</evidence>
<feature type="chain" id="PRO_5038001778" description="Ricin B lectin domain-containing protein" evidence="1">
    <location>
        <begin position="33"/>
        <end position="172"/>
    </location>
</feature>
<evidence type="ECO:0000313" key="2">
    <source>
        <dbReference type="EMBL" id="GGZ49997.1"/>
    </source>
</evidence>
<dbReference type="PROSITE" id="PS50231">
    <property type="entry name" value="RICIN_B_LECTIN"/>
    <property type="match status" value="1"/>
</dbReference>
<accession>A0A918V0R6</accession>
<proteinExistence type="predicted"/>
<organism evidence="2 3">
    <name type="scientific">Streptomyces inusitatus</name>
    <dbReference type="NCBI Taxonomy" id="68221"/>
    <lineage>
        <taxon>Bacteria</taxon>
        <taxon>Bacillati</taxon>
        <taxon>Actinomycetota</taxon>
        <taxon>Actinomycetes</taxon>
        <taxon>Kitasatosporales</taxon>
        <taxon>Streptomycetaceae</taxon>
        <taxon>Streptomyces</taxon>
    </lineage>
</organism>
<protein>
    <recommendedName>
        <fullName evidence="4">Ricin B lectin domain-containing protein</fullName>
    </recommendedName>
</protein>
<dbReference type="Gene3D" id="2.80.10.50">
    <property type="match status" value="1"/>
</dbReference>
<dbReference type="RefSeq" id="WP_190125484.1">
    <property type="nucleotide sequence ID" value="NZ_BMWG01000019.1"/>
</dbReference>
<dbReference type="InterPro" id="IPR035992">
    <property type="entry name" value="Ricin_B-like_lectins"/>
</dbReference>
<evidence type="ECO:0000256" key="1">
    <source>
        <dbReference type="SAM" id="SignalP"/>
    </source>
</evidence>
<gene>
    <name evidence="2" type="ORF">GCM10010387_50380</name>
</gene>
<sequence>MKHHRLRALRTVVAGLATLLIVVAGPATSASAAPTYWTYQSKYNFACLTASADSTKVFTDTCQGWHAQDWDWVGPANSYGQHQLKSRTRGLCLTTDDKSDRNAIWLSSCGGKVGQYWDNDMPQVLFSAVAFGSNSLRISPGYSSVYSSDMVTDKDRHGIPYEAHYWWASAHS</sequence>
<dbReference type="SUPFAM" id="SSF50370">
    <property type="entry name" value="Ricin B-like lectins"/>
    <property type="match status" value="1"/>
</dbReference>
<reference evidence="2" key="1">
    <citation type="journal article" date="2014" name="Int. J. Syst. Evol. Microbiol.">
        <title>Complete genome sequence of Corynebacterium casei LMG S-19264T (=DSM 44701T), isolated from a smear-ripened cheese.</title>
        <authorList>
            <consortium name="US DOE Joint Genome Institute (JGI-PGF)"/>
            <person name="Walter F."/>
            <person name="Albersmeier A."/>
            <person name="Kalinowski J."/>
            <person name="Ruckert C."/>
        </authorList>
    </citation>
    <scope>NUCLEOTIDE SEQUENCE</scope>
    <source>
        <strain evidence="2">JCM 4988</strain>
    </source>
</reference>
<dbReference type="AlphaFoldDB" id="A0A918V0R6"/>
<keyword evidence="3" id="KW-1185">Reference proteome</keyword>
<dbReference type="Proteomes" id="UP000630936">
    <property type="component" value="Unassembled WGS sequence"/>
</dbReference>
<name>A0A918V0R6_9ACTN</name>
<reference evidence="2" key="2">
    <citation type="submission" date="2020-09" db="EMBL/GenBank/DDBJ databases">
        <authorList>
            <person name="Sun Q."/>
            <person name="Ohkuma M."/>
        </authorList>
    </citation>
    <scope>NUCLEOTIDE SEQUENCE</scope>
    <source>
        <strain evidence="2">JCM 4988</strain>
    </source>
</reference>
<keyword evidence="1" id="KW-0732">Signal</keyword>
<comment type="caution">
    <text evidence="2">The sequence shown here is derived from an EMBL/GenBank/DDBJ whole genome shotgun (WGS) entry which is preliminary data.</text>
</comment>
<dbReference type="EMBL" id="BMWG01000019">
    <property type="protein sequence ID" value="GGZ49997.1"/>
    <property type="molecule type" value="Genomic_DNA"/>
</dbReference>
<feature type="signal peptide" evidence="1">
    <location>
        <begin position="1"/>
        <end position="32"/>
    </location>
</feature>